<evidence type="ECO:0000256" key="3">
    <source>
        <dbReference type="ARBA" id="ARBA00022692"/>
    </source>
</evidence>
<dbReference type="GO" id="GO:0042500">
    <property type="term" value="F:aspartic endopeptidase activity, intramembrane cleaving"/>
    <property type="evidence" value="ECO:0007669"/>
    <property type="project" value="InterPro"/>
</dbReference>
<dbReference type="EMBL" id="HBFN01020061">
    <property type="protein sequence ID" value="CAD8798006.1"/>
    <property type="molecule type" value="Transcribed_RNA"/>
</dbReference>
<feature type="transmembrane region" description="Helical" evidence="7">
    <location>
        <begin position="169"/>
        <end position="187"/>
    </location>
</feature>
<feature type="transmembrane region" description="Helical" evidence="7">
    <location>
        <begin position="193"/>
        <end position="211"/>
    </location>
</feature>
<feature type="signal peptide" evidence="8">
    <location>
        <begin position="1"/>
        <end position="26"/>
    </location>
</feature>
<proteinExistence type="inferred from homology"/>
<evidence type="ECO:0000256" key="1">
    <source>
        <dbReference type="ARBA" id="ARBA00004127"/>
    </source>
</evidence>
<feature type="transmembrane region" description="Helical" evidence="7">
    <location>
        <begin position="56"/>
        <end position="74"/>
    </location>
</feature>
<comment type="similarity">
    <text evidence="2">Belongs to the peptidase A22B family.</text>
</comment>
<dbReference type="InterPro" id="IPR006639">
    <property type="entry name" value="Preselin/SPP"/>
</dbReference>
<dbReference type="GO" id="GO:0012505">
    <property type="term" value="C:endomembrane system"/>
    <property type="evidence" value="ECO:0007669"/>
    <property type="project" value="UniProtKB-SubCell"/>
</dbReference>
<evidence type="ECO:0000256" key="4">
    <source>
        <dbReference type="ARBA" id="ARBA00022801"/>
    </source>
</evidence>
<dbReference type="InterPro" id="IPR007369">
    <property type="entry name" value="Peptidase_A22B_SPP"/>
</dbReference>
<keyword evidence="3 7" id="KW-0812">Transmembrane</keyword>
<evidence type="ECO:0000313" key="9">
    <source>
        <dbReference type="EMBL" id="CAD8798006.1"/>
    </source>
</evidence>
<evidence type="ECO:0000256" key="5">
    <source>
        <dbReference type="ARBA" id="ARBA00022989"/>
    </source>
</evidence>
<feature type="transmembrane region" description="Helical" evidence="7">
    <location>
        <begin position="334"/>
        <end position="351"/>
    </location>
</feature>
<evidence type="ECO:0000256" key="7">
    <source>
        <dbReference type="SAM" id="Phobius"/>
    </source>
</evidence>
<dbReference type="GO" id="GO:0016020">
    <property type="term" value="C:membrane"/>
    <property type="evidence" value="ECO:0007669"/>
    <property type="project" value="InterPro"/>
</dbReference>
<accession>A0A7S0VTT0</accession>
<dbReference type="PANTHER" id="PTHR12174:SF103">
    <property type="entry name" value="INTRAMEMBRANE PROTEASE (IMPAS) FAMILY"/>
    <property type="match status" value="1"/>
</dbReference>
<feature type="transmembrane region" description="Helical" evidence="7">
    <location>
        <begin position="306"/>
        <end position="328"/>
    </location>
</feature>
<keyword evidence="4" id="KW-0378">Hydrolase</keyword>
<dbReference type="AlphaFoldDB" id="A0A7S0VTT0"/>
<feature type="chain" id="PRO_5030883380" evidence="8">
    <location>
        <begin position="27"/>
        <end position="375"/>
    </location>
</feature>
<evidence type="ECO:0000256" key="6">
    <source>
        <dbReference type="ARBA" id="ARBA00023136"/>
    </source>
</evidence>
<sequence>MGQHRSWEWALAVVLVASLLVLSADAGPPSHRSGAHAKGVPVQTASKKHGLDPSNFVVVVIAALTLVYGASRALRPPFVDMGVSGNQEAYEELAEAGEMQLQTTFMFVIVASGSLVLIFFFMSAMSVLITILFCFISSVAVGNLVYPYVDRYTLNKYSREVDVPVLGEMPLLALMMAPFCFACSITWVLTKSWLLNNLLAFSLIIFFLTSVRLSSLKVASSLLVLAFCYDIFWVFLSSSIFGKNVMVTVATGLNVPIKILVPLMLAQGKHTQFTLIGLGDIVLPGLLLCFAMRYDDARRIDWRGGYFAACMAGYCVGLTVCEYVVGTYHWAQPAMIYLVPGTLLPFAWVAYSRKELADVWEGLKPGRIEKDLMSP</sequence>
<organism evidence="9">
    <name type="scientific">Hemiselmis tepida</name>
    <dbReference type="NCBI Taxonomy" id="464990"/>
    <lineage>
        <taxon>Eukaryota</taxon>
        <taxon>Cryptophyceae</taxon>
        <taxon>Cryptomonadales</taxon>
        <taxon>Hemiselmidaceae</taxon>
        <taxon>Hemiselmis</taxon>
    </lineage>
</organism>
<gene>
    <name evidence="9" type="ORF">HTEP1355_LOCUS11647</name>
</gene>
<keyword evidence="5 7" id="KW-1133">Transmembrane helix</keyword>
<keyword evidence="6 7" id="KW-0472">Membrane</keyword>
<evidence type="ECO:0000256" key="2">
    <source>
        <dbReference type="ARBA" id="ARBA00006859"/>
    </source>
</evidence>
<dbReference type="PANTHER" id="PTHR12174">
    <property type="entry name" value="SIGNAL PEPTIDE PEPTIDASE"/>
    <property type="match status" value="1"/>
</dbReference>
<dbReference type="Pfam" id="PF04258">
    <property type="entry name" value="Peptidase_A22B"/>
    <property type="match status" value="1"/>
</dbReference>
<feature type="transmembrane region" description="Helical" evidence="7">
    <location>
        <begin position="128"/>
        <end position="149"/>
    </location>
</feature>
<dbReference type="SMART" id="SM00730">
    <property type="entry name" value="PSN"/>
    <property type="match status" value="1"/>
</dbReference>
<keyword evidence="8" id="KW-0732">Signal</keyword>
<feature type="transmembrane region" description="Helical" evidence="7">
    <location>
        <begin position="218"/>
        <end position="236"/>
    </location>
</feature>
<reference evidence="9" key="1">
    <citation type="submission" date="2021-01" db="EMBL/GenBank/DDBJ databases">
        <authorList>
            <person name="Corre E."/>
            <person name="Pelletier E."/>
            <person name="Niang G."/>
            <person name="Scheremetjew M."/>
            <person name="Finn R."/>
            <person name="Kale V."/>
            <person name="Holt S."/>
            <person name="Cochrane G."/>
            <person name="Meng A."/>
            <person name="Brown T."/>
            <person name="Cohen L."/>
        </authorList>
    </citation>
    <scope>NUCLEOTIDE SEQUENCE</scope>
    <source>
        <strain evidence="9">CCMP443</strain>
    </source>
</reference>
<feature type="transmembrane region" description="Helical" evidence="7">
    <location>
        <begin position="273"/>
        <end position="294"/>
    </location>
</feature>
<comment type="subcellular location">
    <subcellularLocation>
        <location evidence="1">Endomembrane system</location>
        <topology evidence="1">Multi-pass membrane protein</topology>
    </subcellularLocation>
</comment>
<feature type="transmembrane region" description="Helical" evidence="7">
    <location>
        <begin position="104"/>
        <end position="122"/>
    </location>
</feature>
<evidence type="ECO:0000256" key="8">
    <source>
        <dbReference type="SAM" id="SignalP"/>
    </source>
</evidence>
<name>A0A7S0VTT0_9CRYP</name>
<protein>
    <submittedName>
        <fullName evidence="9">Uncharacterized protein</fullName>
    </submittedName>
</protein>